<feature type="domain" description="CBM1" evidence="6">
    <location>
        <begin position="334"/>
        <end position="350"/>
    </location>
</feature>
<evidence type="ECO:0000259" key="7">
    <source>
        <dbReference type="Pfam" id="PF03537"/>
    </source>
</evidence>
<dbReference type="EC" id="3.2.1.22" evidence="2"/>
<organism evidence="9">
    <name type="scientific">Leptosphaeria maculans (strain JN3 / isolate v23.1.3 / race Av1-4-5-6-7-8)</name>
    <name type="common">Blackleg fungus</name>
    <name type="synonym">Phoma lingam</name>
    <dbReference type="NCBI Taxonomy" id="985895"/>
    <lineage>
        <taxon>Eukaryota</taxon>
        <taxon>Fungi</taxon>
        <taxon>Dikarya</taxon>
        <taxon>Ascomycota</taxon>
        <taxon>Pezizomycotina</taxon>
        <taxon>Dothideomycetes</taxon>
        <taxon>Pleosporomycetidae</taxon>
        <taxon>Pleosporales</taxon>
        <taxon>Pleosporineae</taxon>
        <taxon>Leptosphaeriaceae</taxon>
        <taxon>Plenodomus</taxon>
        <taxon>Plenodomus lingam/Leptosphaeria maculans species complex</taxon>
    </lineage>
</organism>
<feature type="domain" description="Glycoside-hydrolase family GH114 TIM-barrel" evidence="7">
    <location>
        <begin position="28"/>
        <end position="254"/>
    </location>
</feature>
<reference evidence="9" key="1">
    <citation type="journal article" date="2011" name="Nat. Commun.">
        <title>Effector diversification within compartments of the Leptosphaeria maculans genome affected by Repeat-Induced Point mutations.</title>
        <authorList>
            <person name="Rouxel T."/>
            <person name="Grandaubert J."/>
            <person name="Hane J.K."/>
            <person name="Hoede C."/>
            <person name="van de Wouw A.P."/>
            <person name="Couloux A."/>
            <person name="Dominguez V."/>
            <person name="Anthouard V."/>
            <person name="Bally P."/>
            <person name="Bourras S."/>
            <person name="Cozijnsen A.J."/>
            <person name="Ciuffetti L.M."/>
            <person name="Degrave A."/>
            <person name="Dilmaghani A."/>
            <person name="Duret L."/>
            <person name="Fudal I."/>
            <person name="Goodwin S.B."/>
            <person name="Gout L."/>
            <person name="Glaser N."/>
            <person name="Linglin J."/>
            <person name="Kema G.H.J."/>
            <person name="Lapalu N."/>
            <person name="Lawrence C.B."/>
            <person name="May K."/>
            <person name="Meyer M."/>
            <person name="Ollivier B."/>
            <person name="Poulain J."/>
            <person name="Schoch C.L."/>
            <person name="Simon A."/>
            <person name="Spatafora J.W."/>
            <person name="Stachowiak A."/>
            <person name="Turgeon B.G."/>
            <person name="Tyler B.M."/>
            <person name="Vincent D."/>
            <person name="Weissenbach J."/>
            <person name="Amselem J."/>
            <person name="Quesneville H."/>
            <person name="Oliver R.P."/>
            <person name="Wincker P."/>
            <person name="Balesdent M.-H."/>
            <person name="Howlett B.J."/>
        </authorList>
    </citation>
    <scope>NUCLEOTIDE SEQUENCE [LARGE SCALE GENOMIC DNA]</scope>
    <source>
        <strain evidence="9">JN3 / isolate v23.1.3 / race Av1-4-5-6-7-8</strain>
    </source>
</reference>
<evidence type="ECO:0000313" key="8">
    <source>
        <dbReference type="EMBL" id="CBX95203.1"/>
    </source>
</evidence>
<dbReference type="eggNOG" id="ENOG502SIY3">
    <property type="taxonomic scope" value="Eukaryota"/>
</dbReference>
<dbReference type="OrthoDB" id="2108802at2759"/>
<evidence type="ECO:0000256" key="3">
    <source>
        <dbReference type="ARBA" id="ARBA00022729"/>
    </source>
</evidence>
<keyword evidence="3 5" id="KW-0732">Signal</keyword>
<feature type="region of interest" description="Disordered" evidence="4">
    <location>
        <begin position="270"/>
        <end position="331"/>
    </location>
</feature>
<dbReference type="Pfam" id="PF03537">
    <property type="entry name" value="Glyco_hydro_114"/>
    <property type="match status" value="1"/>
</dbReference>
<dbReference type="AlphaFoldDB" id="E4ZWZ3"/>
<dbReference type="OMA" id="GCTICES"/>
<dbReference type="InterPro" id="IPR035971">
    <property type="entry name" value="CBD_sf"/>
</dbReference>
<dbReference type="InParanoid" id="E4ZWZ3"/>
<keyword evidence="9" id="KW-1185">Reference proteome</keyword>
<dbReference type="GO" id="GO:0005576">
    <property type="term" value="C:extracellular region"/>
    <property type="evidence" value="ECO:0007669"/>
    <property type="project" value="InterPro"/>
</dbReference>
<feature type="compositionally biased region" description="Pro residues" evidence="4">
    <location>
        <begin position="276"/>
        <end position="288"/>
    </location>
</feature>
<gene>
    <name evidence="8" type="ORF">LEMA_P023550.1</name>
</gene>
<dbReference type="SUPFAM" id="SSF57180">
    <property type="entry name" value="Cellulose-binding domain"/>
    <property type="match status" value="1"/>
</dbReference>
<dbReference type="InterPro" id="IPR017853">
    <property type="entry name" value="GH"/>
</dbReference>
<dbReference type="CAZy" id="GH114">
    <property type="family name" value="Glycoside Hydrolase Family 114"/>
</dbReference>
<feature type="signal peptide" evidence="5">
    <location>
        <begin position="1"/>
        <end position="22"/>
    </location>
</feature>
<evidence type="ECO:0000256" key="2">
    <source>
        <dbReference type="ARBA" id="ARBA00012755"/>
    </source>
</evidence>
<dbReference type="InterPro" id="IPR000254">
    <property type="entry name" value="CBD"/>
</dbReference>
<feature type="chain" id="PRO_5003192220" description="alpha-galactosidase" evidence="5">
    <location>
        <begin position="23"/>
        <end position="381"/>
    </location>
</feature>
<dbReference type="InterPro" id="IPR004352">
    <property type="entry name" value="GH114_TIM-barrel"/>
</dbReference>
<dbReference type="InterPro" id="IPR013785">
    <property type="entry name" value="Aldolase_TIM"/>
</dbReference>
<evidence type="ECO:0000259" key="6">
    <source>
        <dbReference type="Pfam" id="PF00734"/>
    </source>
</evidence>
<accession>E4ZWZ3</accession>
<dbReference type="PANTHER" id="PTHR35273:SF2">
    <property type="entry name" value="ALPHA-GALACTOSIDASE"/>
    <property type="match status" value="1"/>
</dbReference>
<dbReference type="Proteomes" id="UP000002668">
    <property type="component" value="Genome"/>
</dbReference>
<dbReference type="EMBL" id="FP929127">
    <property type="protein sequence ID" value="CBX95203.1"/>
    <property type="molecule type" value="Genomic_DNA"/>
</dbReference>
<dbReference type="GO" id="GO:0005975">
    <property type="term" value="P:carbohydrate metabolic process"/>
    <property type="evidence" value="ECO:0007669"/>
    <property type="project" value="InterPro"/>
</dbReference>
<dbReference type="Gene3D" id="3.20.20.70">
    <property type="entry name" value="Aldolase class I"/>
    <property type="match status" value="1"/>
</dbReference>
<dbReference type="GO" id="GO:0004557">
    <property type="term" value="F:alpha-galactosidase activity"/>
    <property type="evidence" value="ECO:0007669"/>
    <property type="project" value="UniProtKB-EC"/>
</dbReference>
<comment type="catalytic activity">
    <reaction evidence="1">
        <text>Hydrolysis of terminal, non-reducing alpha-D-galactose residues in alpha-D-galactosides, including galactose oligosaccharides, galactomannans and galactolipids.</text>
        <dbReference type="EC" id="3.2.1.22"/>
    </reaction>
</comment>
<proteinExistence type="predicted"/>
<dbReference type="PANTHER" id="PTHR35273">
    <property type="entry name" value="ALPHA-1,4 POLYGALACTOSAMINIDASE, PUTATIVE (AFU_ORTHOLOGUE AFUA_3G07890)-RELATED"/>
    <property type="match status" value="1"/>
</dbReference>
<dbReference type="VEuPathDB" id="FungiDB:LEMA_P023550.1"/>
<dbReference type="STRING" id="985895.E4ZWZ3"/>
<name>E4ZWZ3_LEPMJ</name>
<dbReference type="Pfam" id="PF00734">
    <property type="entry name" value="CBM_1"/>
    <property type="match status" value="1"/>
</dbReference>
<dbReference type="HOGENOM" id="CLU_051214_1_0_1"/>
<evidence type="ECO:0000313" key="9">
    <source>
        <dbReference type="Proteomes" id="UP000002668"/>
    </source>
</evidence>
<evidence type="ECO:0000256" key="4">
    <source>
        <dbReference type="SAM" id="MobiDB-lite"/>
    </source>
</evidence>
<dbReference type="GO" id="GO:0030248">
    <property type="term" value="F:cellulose binding"/>
    <property type="evidence" value="ECO:0007669"/>
    <property type="project" value="InterPro"/>
</dbReference>
<dbReference type="SUPFAM" id="SSF51445">
    <property type="entry name" value="(Trans)glycosidases"/>
    <property type="match status" value="1"/>
</dbReference>
<evidence type="ECO:0000256" key="5">
    <source>
        <dbReference type="SAM" id="SignalP"/>
    </source>
</evidence>
<sequence length="381" mass="41246">MLFNIFLMSVSAILCLCQGALFSRGQKFQIILLGIPDVAKMPLPPTDTPIWDIDLFDSPASTIQSLKRAGKIVICYFSAGTGEDWRIDYKDFAAADLGKVLPLWPNEKWVRTGSPQIRKIMAKRIRLAAEKGCDAIDPDNIDGYQNDNGLNLKNTDAIAYMQWMHDEAAKYNMQIGLKNSLDILNNVSSIIDFAVNEQCAQLGECSAYKAFLISGKPVFQIEYPQPLNAQAVNGVSCKGPGIDGLSTILKDLTLNGIAYYCDGSFVDTPTLGGTSPPRPSPPPSPSPTRPTSTPPRSSSAPPKPSAPTSRPSTTREPIPTPSTPGGGGGCRAKHWDQCGGKDWKGCTICEWRFAPILFSVFTRRGVRFSLSSSGPALLAQT</sequence>
<feature type="compositionally biased region" description="Low complexity" evidence="4">
    <location>
        <begin position="289"/>
        <end position="317"/>
    </location>
</feature>
<evidence type="ECO:0000256" key="1">
    <source>
        <dbReference type="ARBA" id="ARBA00001255"/>
    </source>
</evidence>
<protein>
    <recommendedName>
        <fullName evidence="2">alpha-galactosidase</fullName>
        <ecNumber evidence="2">3.2.1.22</ecNumber>
    </recommendedName>
</protein>